<dbReference type="InterPro" id="IPR041988">
    <property type="entry name" value="Ribosomal_uL24_KOW"/>
</dbReference>
<sequence>MGLRKGDTVLVLSGKNKGKKAKIIAVSQKSGKITVEGVNVVKKHQRPTRNFQGGIIEKPLPIFASKVMLVCPRCGEPTRIGTKVSGDKRVRVCGQCEEIMDKA</sequence>
<proteinExistence type="inferred from homology"/>
<reference evidence="8 9" key="1">
    <citation type="journal article" date="2016" name="Nat. Commun.">
        <title>Thousands of microbial genomes shed light on interconnected biogeochemical processes in an aquifer system.</title>
        <authorList>
            <person name="Anantharaman K."/>
            <person name="Brown C.T."/>
            <person name="Hug L.A."/>
            <person name="Sharon I."/>
            <person name="Castelle C.J."/>
            <person name="Probst A.J."/>
            <person name="Thomas B.C."/>
            <person name="Singh A."/>
            <person name="Wilkins M.J."/>
            <person name="Karaoz U."/>
            <person name="Brodie E.L."/>
            <person name="Williams K.H."/>
            <person name="Hubbard S.S."/>
            <person name="Banfield J.F."/>
        </authorList>
    </citation>
    <scope>NUCLEOTIDE SEQUENCE [LARGE SCALE GENOMIC DNA]</scope>
</reference>
<gene>
    <name evidence="5" type="primary">rplX</name>
    <name evidence="8" type="ORF">A2625_03395</name>
</gene>
<dbReference type="Proteomes" id="UP000178724">
    <property type="component" value="Unassembled WGS sequence"/>
</dbReference>
<dbReference type="NCBIfam" id="TIGR01079">
    <property type="entry name" value="rplX_bact"/>
    <property type="match status" value="1"/>
</dbReference>
<evidence type="ECO:0000256" key="2">
    <source>
        <dbReference type="ARBA" id="ARBA00022980"/>
    </source>
</evidence>
<dbReference type="Pfam" id="PF17136">
    <property type="entry name" value="ribosomal_L24"/>
    <property type="match status" value="1"/>
</dbReference>
<dbReference type="SMART" id="SM00739">
    <property type="entry name" value="KOW"/>
    <property type="match status" value="1"/>
</dbReference>
<dbReference type="InterPro" id="IPR005824">
    <property type="entry name" value="KOW"/>
</dbReference>
<dbReference type="SUPFAM" id="SSF50104">
    <property type="entry name" value="Translation proteins SH3-like domain"/>
    <property type="match status" value="1"/>
</dbReference>
<dbReference type="Pfam" id="PF00467">
    <property type="entry name" value="KOW"/>
    <property type="match status" value="1"/>
</dbReference>
<keyword evidence="2 5" id="KW-0689">Ribosomal protein</keyword>
<feature type="domain" description="KOW" evidence="7">
    <location>
        <begin position="2"/>
        <end position="29"/>
    </location>
</feature>
<evidence type="ECO:0000256" key="4">
    <source>
        <dbReference type="ARBA" id="ARBA00035206"/>
    </source>
</evidence>
<evidence type="ECO:0000259" key="7">
    <source>
        <dbReference type="SMART" id="SM00739"/>
    </source>
</evidence>
<evidence type="ECO:0000256" key="6">
    <source>
        <dbReference type="RuleBase" id="RU003477"/>
    </source>
</evidence>
<comment type="subunit">
    <text evidence="5">Part of the 50S ribosomal subunit.</text>
</comment>
<accession>A0A1F4Q3N5</accession>
<dbReference type="HAMAP" id="MF_01326_B">
    <property type="entry name" value="Ribosomal_uL24_B"/>
    <property type="match status" value="1"/>
</dbReference>
<name>A0A1F4Q3N5_UNCSA</name>
<evidence type="ECO:0000313" key="9">
    <source>
        <dbReference type="Proteomes" id="UP000178724"/>
    </source>
</evidence>
<dbReference type="GO" id="GO:0006412">
    <property type="term" value="P:translation"/>
    <property type="evidence" value="ECO:0007669"/>
    <property type="project" value="UniProtKB-UniRule"/>
</dbReference>
<evidence type="ECO:0000313" key="8">
    <source>
        <dbReference type="EMBL" id="OGB90571.1"/>
    </source>
</evidence>
<dbReference type="Gene3D" id="2.30.30.30">
    <property type="match status" value="1"/>
</dbReference>
<protein>
    <recommendedName>
        <fullName evidence="4 5">Large ribosomal subunit protein uL24</fullName>
    </recommendedName>
</protein>
<comment type="function">
    <text evidence="5">One of the proteins that surrounds the polypeptide exit tunnel on the outside of the subunit.</text>
</comment>
<dbReference type="GO" id="GO:1990904">
    <property type="term" value="C:ribonucleoprotein complex"/>
    <property type="evidence" value="ECO:0007669"/>
    <property type="project" value="UniProtKB-KW"/>
</dbReference>
<dbReference type="InterPro" id="IPR014722">
    <property type="entry name" value="Rib_uL2_dom2"/>
</dbReference>
<dbReference type="AlphaFoldDB" id="A0A1F4Q3N5"/>
<organism evidence="8 9">
    <name type="scientific">candidate division WOR-1 bacterium RIFCSPHIGHO2_01_FULL_53_15</name>
    <dbReference type="NCBI Taxonomy" id="1802564"/>
    <lineage>
        <taxon>Bacteria</taxon>
        <taxon>Bacillati</taxon>
        <taxon>Saganbacteria</taxon>
    </lineage>
</organism>
<dbReference type="InterPro" id="IPR005825">
    <property type="entry name" value="Ribosomal_uL24_CS"/>
</dbReference>
<comment type="similarity">
    <text evidence="1 5 6">Belongs to the universal ribosomal protein uL24 family.</text>
</comment>
<evidence type="ECO:0000256" key="3">
    <source>
        <dbReference type="ARBA" id="ARBA00023274"/>
    </source>
</evidence>
<comment type="function">
    <text evidence="5">One of two assembly initiator proteins, it binds directly to the 5'-end of the 23S rRNA, where it nucleates assembly of the 50S subunit.</text>
</comment>
<dbReference type="GO" id="GO:0005840">
    <property type="term" value="C:ribosome"/>
    <property type="evidence" value="ECO:0007669"/>
    <property type="project" value="UniProtKB-KW"/>
</dbReference>
<keyword evidence="3 5" id="KW-0687">Ribonucleoprotein</keyword>
<dbReference type="GO" id="GO:0019843">
    <property type="term" value="F:rRNA binding"/>
    <property type="evidence" value="ECO:0007669"/>
    <property type="project" value="UniProtKB-UniRule"/>
</dbReference>
<evidence type="ECO:0000256" key="5">
    <source>
        <dbReference type="HAMAP-Rule" id="MF_01326"/>
    </source>
</evidence>
<dbReference type="InterPro" id="IPR003256">
    <property type="entry name" value="Ribosomal_uL24"/>
</dbReference>
<dbReference type="EMBL" id="METM01000007">
    <property type="protein sequence ID" value="OGB90571.1"/>
    <property type="molecule type" value="Genomic_DNA"/>
</dbReference>
<keyword evidence="5" id="KW-0694">RNA-binding</keyword>
<dbReference type="GO" id="GO:0003735">
    <property type="term" value="F:structural constituent of ribosome"/>
    <property type="evidence" value="ECO:0007669"/>
    <property type="project" value="InterPro"/>
</dbReference>
<dbReference type="InterPro" id="IPR008991">
    <property type="entry name" value="Translation_prot_SH3-like_sf"/>
</dbReference>
<comment type="caution">
    <text evidence="8">The sequence shown here is derived from an EMBL/GenBank/DDBJ whole genome shotgun (WGS) entry which is preliminary data.</text>
</comment>
<dbReference type="PANTHER" id="PTHR12903">
    <property type="entry name" value="MITOCHONDRIAL RIBOSOMAL PROTEIN L24"/>
    <property type="match status" value="1"/>
</dbReference>
<dbReference type="PROSITE" id="PS01108">
    <property type="entry name" value="RIBOSOMAL_L24"/>
    <property type="match status" value="1"/>
</dbReference>
<evidence type="ECO:0000256" key="1">
    <source>
        <dbReference type="ARBA" id="ARBA00010618"/>
    </source>
</evidence>
<dbReference type="CDD" id="cd06089">
    <property type="entry name" value="KOW_RPL26"/>
    <property type="match status" value="1"/>
</dbReference>
<dbReference type="InterPro" id="IPR057264">
    <property type="entry name" value="Ribosomal_uL24_C"/>
</dbReference>
<keyword evidence="5" id="KW-0699">rRNA-binding</keyword>